<dbReference type="InterPro" id="IPR028082">
    <property type="entry name" value="Peripla_BP_I"/>
</dbReference>
<dbReference type="KEGG" id="pbas:SMSP2_01401"/>
<evidence type="ECO:0000313" key="5">
    <source>
        <dbReference type="EMBL" id="AQQ71037.1"/>
    </source>
</evidence>
<dbReference type="GO" id="GO:0003700">
    <property type="term" value="F:DNA-binding transcription factor activity"/>
    <property type="evidence" value="ECO:0007669"/>
    <property type="project" value="TreeGrafter"/>
</dbReference>
<evidence type="ECO:0000256" key="1">
    <source>
        <dbReference type="ARBA" id="ARBA00023015"/>
    </source>
</evidence>
<dbReference type="PANTHER" id="PTHR30146:SF109">
    <property type="entry name" value="HTH-TYPE TRANSCRIPTIONAL REGULATOR GALS"/>
    <property type="match status" value="1"/>
</dbReference>
<dbReference type="InterPro" id="IPR046335">
    <property type="entry name" value="LacI/GalR-like_sensor"/>
</dbReference>
<keyword evidence="3" id="KW-0804">Transcription</keyword>
<keyword evidence="1" id="KW-0805">Transcription regulation</keyword>
<dbReference type="PANTHER" id="PTHR30146">
    <property type="entry name" value="LACI-RELATED TRANSCRIPTIONAL REPRESSOR"/>
    <property type="match status" value="1"/>
</dbReference>
<dbReference type="Gene3D" id="1.10.260.40">
    <property type="entry name" value="lambda repressor-like DNA-binding domains"/>
    <property type="match status" value="1"/>
</dbReference>
<accession>A0A1Q2MFH0</accession>
<proteinExistence type="predicted"/>
<dbReference type="Pfam" id="PF13377">
    <property type="entry name" value="Peripla_BP_3"/>
    <property type="match status" value="1"/>
</dbReference>
<dbReference type="AlphaFoldDB" id="A0A1Q2MFH0"/>
<dbReference type="Proteomes" id="UP000188181">
    <property type="component" value="Chromosome"/>
</dbReference>
<protein>
    <submittedName>
        <fullName evidence="5">Glucose-resistance amylase regulator</fullName>
    </submittedName>
</protein>
<sequence length="347" mass="38549">MAKNGKRVRQIDVANALGVHQTLVSAVLSGNFNNSTVRVSRDKVDEILNAAKKMGYKPNRAAYELRGGKSSVIGILMPAPSLSFISERQMRLIVLEQIANQRGYRMMIGHIQNPDIAENYVDDFISRSVEGVLCLQHELQGDKNSIVKSLSRIENVVYLGLPAGVEDAHCVTMDHCDGIIQAVHYLASKGRKRIALALAGKKFRPMIERMEGYKLGLANERMAFDPELIWVGPEKVVPQPEYMRSIYKKLVSEKKADAVIASNDDWAIMLMKHLHSRSIRVPEDVAVIGYDNLRVSAMTTPSLTTIDGREEAVGSKMINMLLDLIDKGSVDQKVVTVKPKLIPRESA</sequence>
<dbReference type="SUPFAM" id="SSF47413">
    <property type="entry name" value="lambda repressor-like DNA-binding domains"/>
    <property type="match status" value="1"/>
</dbReference>
<dbReference type="STRING" id="1851148.SMSP2_01401"/>
<name>A0A1Q2MFH0_9BACT</name>
<dbReference type="RefSeq" id="WP_146683254.1">
    <property type="nucleotide sequence ID" value="NZ_CP019646.1"/>
</dbReference>
<dbReference type="InterPro" id="IPR010982">
    <property type="entry name" value="Lambda_DNA-bd_dom_sf"/>
</dbReference>
<evidence type="ECO:0000313" key="6">
    <source>
        <dbReference type="Proteomes" id="UP000188181"/>
    </source>
</evidence>
<dbReference type="CDD" id="cd01392">
    <property type="entry name" value="HTH_LacI"/>
    <property type="match status" value="1"/>
</dbReference>
<organism evidence="5 6">
    <name type="scientific">Limihaloglobus sulfuriphilus</name>
    <dbReference type="NCBI Taxonomy" id="1851148"/>
    <lineage>
        <taxon>Bacteria</taxon>
        <taxon>Pseudomonadati</taxon>
        <taxon>Planctomycetota</taxon>
        <taxon>Phycisphaerae</taxon>
        <taxon>Sedimentisphaerales</taxon>
        <taxon>Sedimentisphaeraceae</taxon>
        <taxon>Limihaloglobus</taxon>
    </lineage>
</organism>
<evidence type="ECO:0000259" key="4">
    <source>
        <dbReference type="SMART" id="SM00354"/>
    </source>
</evidence>
<keyword evidence="2" id="KW-0238">DNA-binding</keyword>
<keyword evidence="6" id="KW-1185">Reference proteome</keyword>
<dbReference type="Gene3D" id="3.40.50.2300">
    <property type="match status" value="2"/>
</dbReference>
<evidence type="ECO:0000256" key="2">
    <source>
        <dbReference type="ARBA" id="ARBA00023125"/>
    </source>
</evidence>
<dbReference type="SMART" id="SM00354">
    <property type="entry name" value="HTH_LACI"/>
    <property type="match status" value="1"/>
</dbReference>
<dbReference type="SUPFAM" id="SSF53822">
    <property type="entry name" value="Periplasmic binding protein-like I"/>
    <property type="match status" value="1"/>
</dbReference>
<gene>
    <name evidence="5" type="primary">ccpA_5</name>
    <name evidence="5" type="ORF">SMSP2_01401</name>
</gene>
<dbReference type="GO" id="GO:0000976">
    <property type="term" value="F:transcription cis-regulatory region binding"/>
    <property type="evidence" value="ECO:0007669"/>
    <property type="project" value="TreeGrafter"/>
</dbReference>
<reference evidence="6" key="1">
    <citation type="submission" date="2017-02" db="EMBL/GenBank/DDBJ databases">
        <title>Comparative genomics and description of representatives of a novel lineage of planctomycetes thriving in anoxic sediments.</title>
        <authorList>
            <person name="Spring S."/>
            <person name="Bunk B."/>
            <person name="Sproer C."/>
        </authorList>
    </citation>
    <scope>NUCLEOTIDE SEQUENCE [LARGE SCALE GENOMIC DNA]</scope>
    <source>
        <strain evidence="6">SM-Chi-D1</strain>
    </source>
</reference>
<dbReference type="CDD" id="cd06267">
    <property type="entry name" value="PBP1_LacI_sugar_binding-like"/>
    <property type="match status" value="1"/>
</dbReference>
<dbReference type="OrthoDB" id="9796186at2"/>
<dbReference type="InterPro" id="IPR000843">
    <property type="entry name" value="HTH_LacI"/>
</dbReference>
<feature type="domain" description="HTH lacI-type" evidence="4">
    <location>
        <begin position="7"/>
        <end position="82"/>
    </location>
</feature>
<dbReference type="EMBL" id="CP019646">
    <property type="protein sequence ID" value="AQQ71037.1"/>
    <property type="molecule type" value="Genomic_DNA"/>
</dbReference>
<evidence type="ECO:0000256" key="3">
    <source>
        <dbReference type="ARBA" id="ARBA00023163"/>
    </source>
</evidence>